<dbReference type="Pfam" id="PF00528">
    <property type="entry name" value="BPD_transp_1"/>
    <property type="match status" value="1"/>
</dbReference>
<accession>A0A1H5KK19</accession>
<feature type="transmembrane region" description="Helical" evidence="7">
    <location>
        <begin position="169"/>
        <end position="190"/>
    </location>
</feature>
<proteinExistence type="inferred from homology"/>
<evidence type="ECO:0000313" key="10">
    <source>
        <dbReference type="EMBL" id="SEE65135.1"/>
    </source>
</evidence>
<evidence type="ECO:0000256" key="7">
    <source>
        <dbReference type="RuleBase" id="RU363032"/>
    </source>
</evidence>
<organism evidence="10 11">
    <name type="scientific">Ruania alba</name>
    <dbReference type="NCBI Taxonomy" id="648782"/>
    <lineage>
        <taxon>Bacteria</taxon>
        <taxon>Bacillati</taxon>
        <taxon>Actinomycetota</taxon>
        <taxon>Actinomycetes</taxon>
        <taxon>Micrococcales</taxon>
        <taxon>Ruaniaceae</taxon>
        <taxon>Ruania</taxon>
    </lineage>
</organism>
<evidence type="ECO:0000256" key="3">
    <source>
        <dbReference type="ARBA" id="ARBA00022475"/>
    </source>
</evidence>
<dbReference type="CDD" id="cd06261">
    <property type="entry name" value="TM_PBP2"/>
    <property type="match status" value="1"/>
</dbReference>
<keyword evidence="11" id="KW-1185">Reference proteome</keyword>
<keyword evidence="6 7" id="KW-0472">Membrane</keyword>
<feature type="transmembrane region" description="Helical" evidence="7">
    <location>
        <begin position="137"/>
        <end position="157"/>
    </location>
</feature>
<feature type="domain" description="ABC transmembrane type-1" evidence="9">
    <location>
        <begin position="99"/>
        <end position="290"/>
    </location>
</feature>
<dbReference type="OrthoDB" id="61122at2"/>
<dbReference type="AlphaFoldDB" id="A0A1H5KK19"/>
<evidence type="ECO:0000259" key="9">
    <source>
        <dbReference type="PROSITE" id="PS50928"/>
    </source>
</evidence>
<evidence type="ECO:0000256" key="4">
    <source>
        <dbReference type="ARBA" id="ARBA00022692"/>
    </source>
</evidence>
<evidence type="ECO:0000256" key="2">
    <source>
        <dbReference type="ARBA" id="ARBA00022448"/>
    </source>
</evidence>
<feature type="transmembrane region" description="Helical" evidence="7">
    <location>
        <begin position="39"/>
        <end position="60"/>
    </location>
</feature>
<keyword evidence="3" id="KW-1003">Cell membrane</keyword>
<evidence type="ECO:0000313" key="11">
    <source>
        <dbReference type="Proteomes" id="UP000199220"/>
    </source>
</evidence>
<dbReference type="GO" id="GO:0005886">
    <property type="term" value="C:plasma membrane"/>
    <property type="evidence" value="ECO:0007669"/>
    <property type="project" value="UniProtKB-SubCell"/>
</dbReference>
<evidence type="ECO:0000256" key="6">
    <source>
        <dbReference type="ARBA" id="ARBA00023136"/>
    </source>
</evidence>
<keyword evidence="4 7" id="KW-0812">Transmembrane</keyword>
<sequence>MKVQTIPGGQATKTLGDRRENSQQPEGRPHRPAVRSGRVGLYGLLVLAAVISLFPMFWLLSGSLQTREELYAGQTLVPTAPAWQNYVDAWVEGNLFIYLSNSILYTAISVAGILVVSSLAGYALARLTFAGKGLVTVAMLAVMIIPAPAMFIAQYKLLISFGLTDSRVGYIFVLITAGIPMATLIMRSFFASQPRELEEAAAIDGAGPVRTFFNIIMPLARPGLAAVGVIQGLQVWNEYLMALVLFRTDARMPVQRGLMSFVSSETPEQTILLAATTISVVPVIIFYLLAQRQIIAGLGAGAVK</sequence>
<dbReference type="PANTHER" id="PTHR43744:SF12">
    <property type="entry name" value="ABC TRANSPORTER PERMEASE PROTEIN MG189-RELATED"/>
    <property type="match status" value="1"/>
</dbReference>
<dbReference type="Proteomes" id="UP000199220">
    <property type="component" value="Unassembled WGS sequence"/>
</dbReference>
<dbReference type="SUPFAM" id="SSF161098">
    <property type="entry name" value="MetI-like"/>
    <property type="match status" value="1"/>
</dbReference>
<dbReference type="RefSeq" id="WP_139177744.1">
    <property type="nucleotide sequence ID" value="NZ_FNTX01000002.1"/>
</dbReference>
<dbReference type="PANTHER" id="PTHR43744">
    <property type="entry name" value="ABC TRANSPORTER PERMEASE PROTEIN MG189-RELATED-RELATED"/>
    <property type="match status" value="1"/>
</dbReference>
<dbReference type="InterPro" id="IPR035906">
    <property type="entry name" value="MetI-like_sf"/>
</dbReference>
<dbReference type="InterPro" id="IPR000515">
    <property type="entry name" value="MetI-like"/>
</dbReference>
<keyword evidence="5 7" id="KW-1133">Transmembrane helix</keyword>
<feature type="transmembrane region" description="Helical" evidence="7">
    <location>
        <begin position="211"/>
        <end position="233"/>
    </location>
</feature>
<evidence type="ECO:0000256" key="5">
    <source>
        <dbReference type="ARBA" id="ARBA00022989"/>
    </source>
</evidence>
<dbReference type="Gene3D" id="1.10.3720.10">
    <property type="entry name" value="MetI-like"/>
    <property type="match status" value="1"/>
</dbReference>
<reference evidence="11" key="1">
    <citation type="submission" date="2016-10" db="EMBL/GenBank/DDBJ databases">
        <authorList>
            <person name="Varghese N."/>
            <person name="Submissions S."/>
        </authorList>
    </citation>
    <scope>NUCLEOTIDE SEQUENCE [LARGE SCALE GENOMIC DNA]</scope>
    <source>
        <strain evidence="11">DSM 21368</strain>
    </source>
</reference>
<protein>
    <submittedName>
        <fullName evidence="10">Carbohydrate ABC transporter membrane protein 2, CUT1 family</fullName>
    </submittedName>
</protein>
<evidence type="ECO:0000256" key="8">
    <source>
        <dbReference type="SAM" id="MobiDB-lite"/>
    </source>
</evidence>
<dbReference type="EMBL" id="FNTX01000002">
    <property type="protein sequence ID" value="SEE65135.1"/>
    <property type="molecule type" value="Genomic_DNA"/>
</dbReference>
<gene>
    <name evidence="10" type="ORF">SAMN04488554_2310</name>
</gene>
<keyword evidence="2 7" id="KW-0813">Transport</keyword>
<dbReference type="STRING" id="648782.SAMN04488554_2310"/>
<name>A0A1H5KK19_9MICO</name>
<feature type="transmembrane region" description="Helical" evidence="7">
    <location>
        <begin position="271"/>
        <end position="290"/>
    </location>
</feature>
<feature type="transmembrane region" description="Helical" evidence="7">
    <location>
        <begin position="103"/>
        <end position="125"/>
    </location>
</feature>
<dbReference type="PROSITE" id="PS50928">
    <property type="entry name" value="ABC_TM1"/>
    <property type="match status" value="1"/>
</dbReference>
<comment type="subcellular location">
    <subcellularLocation>
        <location evidence="1 7">Cell membrane</location>
        <topology evidence="1 7">Multi-pass membrane protein</topology>
    </subcellularLocation>
</comment>
<comment type="similarity">
    <text evidence="7">Belongs to the binding-protein-dependent transport system permease family.</text>
</comment>
<feature type="region of interest" description="Disordered" evidence="8">
    <location>
        <begin position="1"/>
        <end position="34"/>
    </location>
</feature>
<evidence type="ECO:0000256" key="1">
    <source>
        <dbReference type="ARBA" id="ARBA00004651"/>
    </source>
</evidence>
<dbReference type="GO" id="GO:0055085">
    <property type="term" value="P:transmembrane transport"/>
    <property type="evidence" value="ECO:0007669"/>
    <property type="project" value="InterPro"/>
</dbReference>